<sequence length="108" mass="12245">MILRSIIVTCAWKKEIQSIKSTLARNAPILPTLRLQEKKFVIDLFPKLVSLQDETPEEILSYLVPRNRQMMLDSDLGKAPSELDKKGEENATESSVPDNQLHEKITGI</sequence>
<keyword evidence="3" id="KW-1185">Reference proteome</keyword>
<gene>
    <name evidence="2" type="ORF">SLEP1_g5592</name>
</gene>
<comment type="caution">
    <text evidence="2">The sequence shown here is derived from an EMBL/GenBank/DDBJ whole genome shotgun (WGS) entry which is preliminary data.</text>
</comment>
<name>A0AAV5HYA9_9ROSI</name>
<protein>
    <submittedName>
        <fullName evidence="2">Uncharacterized protein</fullName>
    </submittedName>
</protein>
<dbReference type="AlphaFoldDB" id="A0AAV5HYA9"/>
<reference evidence="2 3" key="1">
    <citation type="journal article" date="2021" name="Commun. Biol.">
        <title>The genome of Shorea leprosula (Dipterocarpaceae) highlights the ecological relevance of drought in aseasonal tropical rainforests.</title>
        <authorList>
            <person name="Ng K.K.S."/>
            <person name="Kobayashi M.J."/>
            <person name="Fawcett J.A."/>
            <person name="Hatakeyama M."/>
            <person name="Paape T."/>
            <person name="Ng C.H."/>
            <person name="Ang C.C."/>
            <person name="Tnah L.H."/>
            <person name="Lee C.T."/>
            <person name="Nishiyama T."/>
            <person name="Sese J."/>
            <person name="O'Brien M.J."/>
            <person name="Copetti D."/>
            <person name="Mohd Noor M.I."/>
            <person name="Ong R.C."/>
            <person name="Putra M."/>
            <person name="Sireger I.Z."/>
            <person name="Indrioko S."/>
            <person name="Kosugi Y."/>
            <person name="Izuno A."/>
            <person name="Isagi Y."/>
            <person name="Lee S.L."/>
            <person name="Shimizu K.K."/>
        </authorList>
    </citation>
    <scope>NUCLEOTIDE SEQUENCE [LARGE SCALE GENOMIC DNA]</scope>
    <source>
        <strain evidence="2">214</strain>
    </source>
</reference>
<feature type="region of interest" description="Disordered" evidence="1">
    <location>
        <begin position="75"/>
        <end position="108"/>
    </location>
</feature>
<dbReference type="Proteomes" id="UP001054252">
    <property type="component" value="Unassembled WGS sequence"/>
</dbReference>
<evidence type="ECO:0000256" key="1">
    <source>
        <dbReference type="SAM" id="MobiDB-lite"/>
    </source>
</evidence>
<accession>A0AAV5HYA9</accession>
<proteinExistence type="predicted"/>
<organism evidence="2 3">
    <name type="scientific">Rubroshorea leprosula</name>
    <dbReference type="NCBI Taxonomy" id="152421"/>
    <lineage>
        <taxon>Eukaryota</taxon>
        <taxon>Viridiplantae</taxon>
        <taxon>Streptophyta</taxon>
        <taxon>Embryophyta</taxon>
        <taxon>Tracheophyta</taxon>
        <taxon>Spermatophyta</taxon>
        <taxon>Magnoliopsida</taxon>
        <taxon>eudicotyledons</taxon>
        <taxon>Gunneridae</taxon>
        <taxon>Pentapetalae</taxon>
        <taxon>rosids</taxon>
        <taxon>malvids</taxon>
        <taxon>Malvales</taxon>
        <taxon>Dipterocarpaceae</taxon>
        <taxon>Rubroshorea</taxon>
    </lineage>
</organism>
<dbReference type="EMBL" id="BPVZ01000005">
    <property type="protein sequence ID" value="GKU91770.1"/>
    <property type="molecule type" value="Genomic_DNA"/>
</dbReference>
<evidence type="ECO:0000313" key="2">
    <source>
        <dbReference type="EMBL" id="GKU91770.1"/>
    </source>
</evidence>
<evidence type="ECO:0000313" key="3">
    <source>
        <dbReference type="Proteomes" id="UP001054252"/>
    </source>
</evidence>